<evidence type="ECO:0000256" key="2">
    <source>
        <dbReference type="ARBA" id="ARBA00004953"/>
    </source>
</evidence>
<dbReference type="HAMAP" id="MF_00024">
    <property type="entry name" value="CobD_CbiB"/>
    <property type="match status" value="1"/>
</dbReference>
<comment type="caution">
    <text evidence="9">Lacks conserved residue(s) required for the propagation of feature annotation.</text>
</comment>
<proteinExistence type="inferred from homology"/>
<dbReference type="RefSeq" id="WP_057866221.1">
    <property type="nucleotide sequence ID" value="NZ_BKAB01000066.1"/>
</dbReference>
<evidence type="ECO:0000256" key="3">
    <source>
        <dbReference type="ARBA" id="ARBA00006263"/>
    </source>
</evidence>
<evidence type="ECO:0000256" key="8">
    <source>
        <dbReference type="ARBA" id="ARBA00023136"/>
    </source>
</evidence>
<reference evidence="10 11" key="1">
    <citation type="submission" date="2019-07" db="EMBL/GenBank/DDBJ databases">
        <title>Whole genome shotgun sequence of Lactobacillus diolivorans NBRC 107869.</title>
        <authorList>
            <person name="Hosoyama A."/>
            <person name="Uohara A."/>
            <person name="Ohji S."/>
            <person name="Ichikawa N."/>
        </authorList>
    </citation>
    <scope>NUCLEOTIDE SEQUENCE [LARGE SCALE GENOMIC DNA]</scope>
    <source>
        <strain evidence="10 11">NBRC 107869</strain>
    </source>
</reference>
<keyword evidence="11" id="KW-1185">Reference proteome</keyword>
<evidence type="ECO:0000256" key="5">
    <source>
        <dbReference type="ARBA" id="ARBA00022573"/>
    </source>
</evidence>
<keyword evidence="5 9" id="KW-0169">Cobalamin biosynthesis</keyword>
<feature type="transmembrane region" description="Helical" evidence="9">
    <location>
        <begin position="53"/>
        <end position="76"/>
    </location>
</feature>
<evidence type="ECO:0000256" key="1">
    <source>
        <dbReference type="ARBA" id="ARBA00004651"/>
    </source>
</evidence>
<comment type="similarity">
    <text evidence="3 9">Belongs to the CobD/CbiB family.</text>
</comment>
<accession>A0ABQ0XG40</accession>
<protein>
    <recommendedName>
        <fullName evidence="9">Cobalamin biosynthesis protein CobD</fullName>
    </recommendedName>
</protein>
<evidence type="ECO:0000313" key="10">
    <source>
        <dbReference type="EMBL" id="GEP25047.1"/>
    </source>
</evidence>
<gene>
    <name evidence="10" type="primary">cobD_2</name>
    <name evidence="9" type="synonym">cobD</name>
    <name evidence="10" type="ORF">LDI01_26400</name>
</gene>
<organism evidence="10 11">
    <name type="scientific">Lentilactobacillus diolivorans</name>
    <dbReference type="NCBI Taxonomy" id="179838"/>
    <lineage>
        <taxon>Bacteria</taxon>
        <taxon>Bacillati</taxon>
        <taxon>Bacillota</taxon>
        <taxon>Bacilli</taxon>
        <taxon>Lactobacillales</taxon>
        <taxon>Lactobacillaceae</taxon>
        <taxon>Lentilactobacillus</taxon>
    </lineage>
</organism>
<dbReference type="InterPro" id="IPR004485">
    <property type="entry name" value="Cobalamin_biosynth_CobD/CbiB"/>
</dbReference>
<evidence type="ECO:0000256" key="7">
    <source>
        <dbReference type="ARBA" id="ARBA00022989"/>
    </source>
</evidence>
<keyword evidence="6 9" id="KW-0812">Transmembrane</keyword>
<comment type="caution">
    <text evidence="10">The sequence shown here is derived from an EMBL/GenBank/DDBJ whole genome shotgun (WGS) entry which is preliminary data.</text>
</comment>
<sequence>MQWISMIVCGFVLDLLLGDPPRWPHPVKAIGHLIAWLTKWFNHPAYSAVQRRVLGAVMWLITVGIAWGIVAGLMWLTSGIVWLNFVIGTYFCYTCLSIKGLAIASNGIIKSLRHQDLSEARKQVGMIVGRDTEQLSGESVCKATIETVAENTSDGVIAPLMYLMIGGPALGMAYKAVNTLDSMVGYKNEQYGDIGLVPAKLDDLFNYIPARLTWAFLMLATVLLGYDVRDAFEIGTRDRENHRSPNSGFSESVVAGALNLRLGGPHYYFGELVTKPFIGNQNANAATTVDIQKTIKMLYLTSVIGLIIFAACRGTIMIIGGFG</sequence>
<comment type="subcellular location">
    <subcellularLocation>
        <location evidence="1 9">Cell membrane</location>
        <topology evidence="1 9">Multi-pass membrane protein</topology>
    </subcellularLocation>
</comment>
<feature type="transmembrane region" description="Helical" evidence="9">
    <location>
        <begin position="298"/>
        <end position="322"/>
    </location>
</feature>
<keyword evidence="4 9" id="KW-1003">Cell membrane</keyword>
<keyword evidence="7 9" id="KW-1133">Transmembrane helix</keyword>
<dbReference type="PANTHER" id="PTHR34308">
    <property type="entry name" value="COBALAMIN BIOSYNTHESIS PROTEIN CBIB"/>
    <property type="match status" value="1"/>
</dbReference>
<keyword evidence="8 9" id="KW-0472">Membrane</keyword>
<dbReference type="PANTHER" id="PTHR34308:SF1">
    <property type="entry name" value="COBALAMIN BIOSYNTHESIS PROTEIN CBIB"/>
    <property type="match status" value="1"/>
</dbReference>
<comment type="function">
    <text evidence="9">Converts cobyric acid to cobinamide by the addition of aminopropanol on the F carboxylic group.</text>
</comment>
<dbReference type="EMBL" id="BKAB01000066">
    <property type="protein sequence ID" value="GEP25047.1"/>
    <property type="molecule type" value="Genomic_DNA"/>
</dbReference>
<dbReference type="Pfam" id="PF03186">
    <property type="entry name" value="CobD_Cbib"/>
    <property type="match status" value="1"/>
</dbReference>
<evidence type="ECO:0000256" key="6">
    <source>
        <dbReference type="ARBA" id="ARBA00022692"/>
    </source>
</evidence>
<evidence type="ECO:0000256" key="9">
    <source>
        <dbReference type="HAMAP-Rule" id="MF_00024"/>
    </source>
</evidence>
<evidence type="ECO:0000256" key="4">
    <source>
        <dbReference type="ARBA" id="ARBA00022475"/>
    </source>
</evidence>
<dbReference type="NCBIfam" id="TIGR00380">
    <property type="entry name" value="cobal_cbiB"/>
    <property type="match status" value="1"/>
</dbReference>
<evidence type="ECO:0000313" key="11">
    <source>
        <dbReference type="Proteomes" id="UP000321409"/>
    </source>
</evidence>
<name>A0ABQ0XG40_9LACO</name>
<comment type="pathway">
    <text evidence="2 9">Cofactor biosynthesis; adenosylcobalamin biosynthesis.</text>
</comment>
<dbReference type="Proteomes" id="UP000321409">
    <property type="component" value="Unassembled WGS sequence"/>
</dbReference>
<feature type="transmembrane region" description="Helical" evidence="9">
    <location>
        <begin position="82"/>
        <end position="104"/>
    </location>
</feature>